<reference evidence="1" key="2">
    <citation type="submission" date="2023-07" db="EMBL/GenBank/DDBJ databases">
        <authorList>
            <person name="Bai X.-H."/>
            <person name="Wang H.-H."/>
            <person name="Wang J."/>
            <person name="Ma M.-Y."/>
            <person name="Hu H.-H."/>
            <person name="Song Z.-L."/>
            <person name="Ma H.-G."/>
            <person name="Fan Y."/>
            <person name="Du C.-Y."/>
            <person name="Xu J.-C."/>
        </authorList>
    </citation>
    <scope>NUCLEOTIDE SEQUENCE</scope>
    <source>
        <strain evidence="1">CZ1</strain>
    </source>
</reference>
<protein>
    <submittedName>
        <fullName evidence="1">Uncharacterized protein</fullName>
    </submittedName>
</protein>
<evidence type="ECO:0000313" key="1">
    <source>
        <dbReference type="EMBL" id="WNZ47419.1"/>
    </source>
</evidence>
<dbReference type="AlphaFoldDB" id="A0AA96X0A5"/>
<proteinExistence type="predicted"/>
<name>A0AA96X0A5_LEPBY</name>
<sequence>MSANDLTPLQLRRKGLEALRDALGVVGMVRFLQQFDQGSRDYTRDRNQLLEDVTIEDVMEQIRQNRDRKS</sequence>
<organism evidence="1">
    <name type="scientific">Leptolyngbya boryana CZ1</name>
    <dbReference type="NCBI Taxonomy" id="3060204"/>
    <lineage>
        <taxon>Bacteria</taxon>
        <taxon>Bacillati</taxon>
        <taxon>Cyanobacteriota</taxon>
        <taxon>Cyanophyceae</taxon>
        <taxon>Leptolyngbyales</taxon>
        <taxon>Leptolyngbyaceae</taxon>
        <taxon>Leptolyngbya group</taxon>
        <taxon>Leptolyngbya</taxon>
    </lineage>
</organism>
<dbReference type="RefSeq" id="WP_316428103.1">
    <property type="nucleotide sequence ID" value="NZ_CP130144.1"/>
</dbReference>
<accession>A0AA96X0A5</accession>
<dbReference type="EMBL" id="CP130144">
    <property type="protein sequence ID" value="WNZ47419.1"/>
    <property type="molecule type" value="Genomic_DNA"/>
</dbReference>
<reference evidence="1" key="1">
    <citation type="journal article" date="2023" name="Plants (Basel)">
        <title>Genomic Analysis of Leptolyngbya boryana CZ1 Reveals Efficient Carbon Fixation Modules.</title>
        <authorList>
            <person name="Bai X."/>
            <person name="Wang H."/>
            <person name="Cheng W."/>
            <person name="Wang J."/>
            <person name="Ma M."/>
            <person name="Hu H."/>
            <person name="Song Z."/>
            <person name="Ma H."/>
            <person name="Fan Y."/>
            <person name="Du C."/>
            <person name="Xu J."/>
        </authorList>
    </citation>
    <scope>NUCLEOTIDE SEQUENCE</scope>
    <source>
        <strain evidence="1">CZ1</strain>
    </source>
</reference>
<gene>
    <name evidence="1" type="ORF">Q2T42_06180</name>
</gene>